<dbReference type="InterPro" id="IPR052037">
    <property type="entry name" value="LPS_export_LptA"/>
</dbReference>
<feature type="region of interest" description="Disordered" evidence="2">
    <location>
        <begin position="153"/>
        <end position="183"/>
    </location>
</feature>
<reference evidence="6" key="1">
    <citation type="journal article" date="2009" name="J. Bacteriol.">
        <title>Complete genome sequence of Erythrobacter litoralis HTCC2594.</title>
        <authorList>
            <person name="Oh H.M."/>
            <person name="Giovannoni S.J."/>
            <person name="Ferriera S."/>
            <person name="Johnson J."/>
            <person name="Cho J.C."/>
        </authorList>
    </citation>
    <scope>NUCLEOTIDE SEQUENCE [LARGE SCALE GENOMIC DNA]</scope>
    <source>
        <strain evidence="6">HTCC2594</strain>
    </source>
</reference>
<dbReference type="InterPro" id="IPR005653">
    <property type="entry name" value="OstA-like_N"/>
</dbReference>
<sequence>MTQSYARRAWRNFAIGFAATATLAAGIGLNAQVFGGHNANAPVNFDAGRLEVQDRQNRVVLSGAVTVTQAGLTVRSNRMVVNYSDAGTLDIGRITATGGVTVTRGNERAQGDVAIYDLNRRIITMAGNVRLNRGGDNLSGGRLVIDLNSGVSSVDGSAAPGAGETGVRGSDGRVRGTFSVPQG</sequence>
<gene>
    <name evidence="5" type="ordered locus">ELI_12170</name>
</gene>
<dbReference type="PANTHER" id="PTHR36504">
    <property type="entry name" value="LIPOPOLYSACCHARIDE EXPORT SYSTEM PROTEIN LPTA"/>
    <property type="match status" value="1"/>
</dbReference>
<dbReference type="STRING" id="314225.ELI_12170"/>
<protein>
    <recommendedName>
        <fullName evidence="4">Organic solvent tolerance-like N-terminal domain-containing protein</fullName>
    </recommendedName>
</protein>
<dbReference type="RefSeq" id="WP_011415348.1">
    <property type="nucleotide sequence ID" value="NC_007722.1"/>
</dbReference>
<dbReference type="GO" id="GO:0017089">
    <property type="term" value="F:glycolipid transfer activity"/>
    <property type="evidence" value="ECO:0007669"/>
    <property type="project" value="TreeGrafter"/>
</dbReference>
<dbReference type="Pfam" id="PF03968">
    <property type="entry name" value="LptD_N"/>
    <property type="match status" value="1"/>
</dbReference>
<evidence type="ECO:0000256" key="2">
    <source>
        <dbReference type="SAM" id="MobiDB-lite"/>
    </source>
</evidence>
<dbReference type="Gene3D" id="2.60.450.10">
    <property type="entry name" value="Lipopolysaccharide (LPS) transport protein A like domain"/>
    <property type="match status" value="1"/>
</dbReference>
<dbReference type="GO" id="GO:0009279">
    <property type="term" value="C:cell outer membrane"/>
    <property type="evidence" value="ECO:0007669"/>
    <property type="project" value="TreeGrafter"/>
</dbReference>
<dbReference type="GO" id="GO:0015920">
    <property type="term" value="P:lipopolysaccharide transport"/>
    <property type="evidence" value="ECO:0007669"/>
    <property type="project" value="TreeGrafter"/>
</dbReference>
<keyword evidence="6" id="KW-1185">Reference proteome</keyword>
<proteinExistence type="predicted"/>
<dbReference type="GO" id="GO:0030288">
    <property type="term" value="C:outer membrane-bounded periplasmic space"/>
    <property type="evidence" value="ECO:0007669"/>
    <property type="project" value="TreeGrafter"/>
</dbReference>
<keyword evidence="1 3" id="KW-0732">Signal</keyword>
<dbReference type="HOGENOM" id="CLU_095993_0_2_5"/>
<evidence type="ECO:0000256" key="1">
    <source>
        <dbReference type="ARBA" id="ARBA00022729"/>
    </source>
</evidence>
<feature type="chain" id="PRO_5004212880" description="Organic solvent tolerance-like N-terminal domain-containing protein" evidence="3">
    <location>
        <begin position="25"/>
        <end position="183"/>
    </location>
</feature>
<evidence type="ECO:0000259" key="4">
    <source>
        <dbReference type="Pfam" id="PF03968"/>
    </source>
</evidence>
<evidence type="ECO:0000313" key="5">
    <source>
        <dbReference type="EMBL" id="ABC64526.1"/>
    </source>
</evidence>
<organism evidence="5 6">
    <name type="scientific">Erythrobacter litoralis (strain HTCC2594)</name>
    <dbReference type="NCBI Taxonomy" id="314225"/>
    <lineage>
        <taxon>Bacteria</taxon>
        <taxon>Pseudomonadati</taxon>
        <taxon>Pseudomonadota</taxon>
        <taxon>Alphaproteobacteria</taxon>
        <taxon>Sphingomonadales</taxon>
        <taxon>Erythrobacteraceae</taxon>
        <taxon>Erythrobacter/Porphyrobacter group</taxon>
        <taxon>Erythrobacter</taxon>
    </lineage>
</organism>
<dbReference type="EMBL" id="CP000157">
    <property type="protein sequence ID" value="ABC64526.1"/>
    <property type="molecule type" value="Genomic_DNA"/>
</dbReference>
<feature type="signal peptide" evidence="3">
    <location>
        <begin position="1"/>
        <end position="24"/>
    </location>
</feature>
<dbReference type="AlphaFoldDB" id="Q2N715"/>
<feature type="domain" description="Organic solvent tolerance-like N-terminal" evidence="4">
    <location>
        <begin position="46"/>
        <end position="150"/>
    </location>
</feature>
<dbReference type="eggNOG" id="COG1934">
    <property type="taxonomic scope" value="Bacteria"/>
</dbReference>
<evidence type="ECO:0000313" key="6">
    <source>
        <dbReference type="Proteomes" id="UP000008808"/>
    </source>
</evidence>
<dbReference type="Proteomes" id="UP000008808">
    <property type="component" value="Chromosome"/>
</dbReference>
<accession>Q2N715</accession>
<name>Q2N715_ERYLH</name>
<dbReference type="OrthoDB" id="9811926at2"/>
<dbReference type="PANTHER" id="PTHR36504:SF1">
    <property type="entry name" value="LIPOPOLYSACCHARIDE EXPORT SYSTEM PROTEIN LPTA"/>
    <property type="match status" value="1"/>
</dbReference>
<dbReference type="KEGG" id="eli:ELI_12170"/>
<evidence type="ECO:0000256" key="3">
    <source>
        <dbReference type="SAM" id="SignalP"/>
    </source>
</evidence>